<keyword evidence="2" id="KW-0444">Lipid biosynthesis</keyword>
<accession>A0A183EIE4</accession>
<evidence type="ECO:0000256" key="9">
    <source>
        <dbReference type="ARBA" id="ARBA00038261"/>
    </source>
</evidence>
<dbReference type="InterPro" id="IPR002347">
    <property type="entry name" value="SDR_fam"/>
</dbReference>
<keyword evidence="4" id="KW-0521">NADP</keyword>
<dbReference type="PRINTS" id="PR00081">
    <property type="entry name" value="GDHRDH"/>
</dbReference>
<keyword evidence="7" id="KW-0443">Lipid metabolism</keyword>
<evidence type="ECO:0000256" key="2">
    <source>
        <dbReference type="ARBA" id="ARBA00022516"/>
    </source>
</evidence>
<name>A0A183EIE4_9BILA</name>
<proteinExistence type="inferred from homology"/>
<keyword evidence="5" id="KW-0752">Steroid biosynthesis</keyword>
<evidence type="ECO:0000256" key="1">
    <source>
        <dbReference type="ARBA" id="ARBA00005194"/>
    </source>
</evidence>
<evidence type="ECO:0000256" key="4">
    <source>
        <dbReference type="ARBA" id="ARBA00022857"/>
    </source>
</evidence>
<dbReference type="OrthoDB" id="5545019at2759"/>
<dbReference type="SUPFAM" id="SSF51735">
    <property type="entry name" value="NAD(P)-binding Rossmann-fold domains"/>
    <property type="match status" value="1"/>
</dbReference>
<evidence type="ECO:0000313" key="12">
    <source>
        <dbReference type="WBParaSite" id="GPUH_0002076001-mRNA-1"/>
    </source>
</evidence>
<dbReference type="PRINTS" id="PR00080">
    <property type="entry name" value="SDRFAMILY"/>
</dbReference>
<dbReference type="AlphaFoldDB" id="A0A183EIE4"/>
<evidence type="ECO:0000256" key="8">
    <source>
        <dbReference type="ARBA" id="ARBA00023160"/>
    </source>
</evidence>
<evidence type="ECO:0000313" key="10">
    <source>
        <dbReference type="EMBL" id="VDN36686.1"/>
    </source>
</evidence>
<comment type="similarity">
    <text evidence="9">Belongs to the short-chain dehydrogenases/reductases (SDR) family. 17-beta-HSD 3 subfamily.</text>
</comment>
<reference evidence="12" key="1">
    <citation type="submission" date="2016-06" db="UniProtKB">
        <authorList>
            <consortium name="WormBaseParasite"/>
        </authorList>
    </citation>
    <scope>IDENTIFICATION</scope>
</reference>
<dbReference type="EMBL" id="UYRT01091021">
    <property type="protein sequence ID" value="VDN36686.1"/>
    <property type="molecule type" value="Genomic_DNA"/>
</dbReference>
<dbReference type="InterPro" id="IPR020904">
    <property type="entry name" value="Sc_DH/Rdtase_CS"/>
</dbReference>
<keyword evidence="3" id="KW-0276">Fatty acid metabolism</keyword>
<dbReference type="PANTHER" id="PTHR43086:SF2">
    <property type="entry name" value="HYDROXYSTEROID DEHYDROGENASE-LIKE PROTEIN 1"/>
    <property type="match status" value="1"/>
</dbReference>
<dbReference type="GO" id="GO:0006694">
    <property type="term" value="P:steroid biosynthetic process"/>
    <property type="evidence" value="ECO:0007669"/>
    <property type="project" value="UniProtKB-KW"/>
</dbReference>
<keyword evidence="11" id="KW-1185">Reference proteome</keyword>
<dbReference type="WBParaSite" id="GPUH_0002076001-mRNA-1">
    <property type="protein sequence ID" value="GPUH_0002076001-mRNA-1"/>
    <property type="gene ID" value="GPUH_0002076001"/>
</dbReference>
<dbReference type="Pfam" id="PF00106">
    <property type="entry name" value="adh_short"/>
    <property type="match status" value="1"/>
</dbReference>
<dbReference type="GO" id="GO:0030497">
    <property type="term" value="P:fatty acid elongation"/>
    <property type="evidence" value="ECO:0007669"/>
    <property type="project" value="TreeGrafter"/>
</dbReference>
<evidence type="ECO:0000256" key="6">
    <source>
        <dbReference type="ARBA" id="ARBA00023002"/>
    </source>
</evidence>
<dbReference type="GO" id="GO:0005783">
    <property type="term" value="C:endoplasmic reticulum"/>
    <property type="evidence" value="ECO:0007669"/>
    <property type="project" value="TreeGrafter"/>
</dbReference>
<comment type="pathway">
    <text evidence="1">Lipid metabolism; fatty acid biosynthesis.</text>
</comment>
<protein>
    <submittedName>
        <fullName evidence="12">Estradiol 17-beta-dehydrogenase 12</fullName>
    </submittedName>
</protein>
<dbReference type="FunFam" id="3.40.50.720:FF:000137">
    <property type="entry name" value="Hydroxysteroid (17-beta) dehydrogenase 3"/>
    <property type="match status" value="1"/>
</dbReference>
<organism evidence="12">
    <name type="scientific">Gongylonema pulchrum</name>
    <dbReference type="NCBI Taxonomy" id="637853"/>
    <lineage>
        <taxon>Eukaryota</taxon>
        <taxon>Metazoa</taxon>
        <taxon>Ecdysozoa</taxon>
        <taxon>Nematoda</taxon>
        <taxon>Chromadorea</taxon>
        <taxon>Rhabditida</taxon>
        <taxon>Spirurina</taxon>
        <taxon>Spiruromorpha</taxon>
        <taxon>Spiruroidea</taxon>
        <taxon>Gongylonematidae</taxon>
        <taxon>Gongylonema</taxon>
    </lineage>
</organism>
<gene>
    <name evidence="10" type="ORF">GPUH_LOCUS20734</name>
</gene>
<sequence>MVCQCLLASLGWGLLLYVLYRLATVLYNIIYPFFLATPINLRKAAGAKWAVVTGSTDGIGKAYALELAQNGFAIVLVSRTQSKLDDVKEEIEKLYGVEVKTIAFDFTNGNVDDYEKILLSELKQLDVGVLVNNVGMSFSYPDVIHQVEDGLERLANIDVVNTLPATLLSAALLPQMVERNRGIIVNISSAAAYSPVGMLSVYSASKKYITWLSSILQKEYADTKIIIQTVCPMLVATKMSKVTYFNFGKLRQP</sequence>
<dbReference type="InterPro" id="IPR036291">
    <property type="entry name" value="NAD(P)-bd_dom_sf"/>
</dbReference>
<keyword evidence="8" id="KW-0275">Fatty acid biosynthesis</keyword>
<evidence type="ECO:0000256" key="5">
    <source>
        <dbReference type="ARBA" id="ARBA00022955"/>
    </source>
</evidence>
<keyword evidence="6" id="KW-0560">Oxidoreductase</keyword>
<dbReference type="Proteomes" id="UP000271098">
    <property type="component" value="Unassembled WGS sequence"/>
</dbReference>
<dbReference type="Gene3D" id="3.40.50.720">
    <property type="entry name" value="NAD(P)-binding Rossmann-like Domain"/>
    <property type="match status" value="1"/>
</dbReference>
<evidence type="ECO:0000256" key="7">
    <source>
        <dbReference type="ARBA" id="ARBA00023098"/>
    </source>
</evidence>
<evidence type="ECO:0000256" key="3">
    <source>
        <dbReference type="ARBA" id="ARBA00022832"/>
    </source>
</evidence>
<dbReference type="CDD" id="cd05356">
    <property type="entry name" value="17beta-HSD1_like_SDR_c"/>
    <property type="match status" value="1"/>
</dbReference>
<dbReference type="PANTHER" id="PTHR43086">
    <property type="entry name" value="VERY-LONG-CHAIN 3-OXOOACYL-COA REDUCTASE"/>
    <property type="match status" value="1"/>
</dbReference>
<dbReference type="GO" id="GO:0016491">
    <property type="term" value="F:oxidoreductase activity"/>
    <property type="evidence" value="ECO:0007669"/>
    <property type="project" value="UniProtKB-KW"/>
</dbReference>
<dbReference type="PIRSF" id="PIRSF000126">
    <property type="entry name" value="11-beta-HSD1"/>
    <property type="match status" value="1"/>
</dbReference>
<reference evidence="10 11" key="2">
    <citation type="submission" date="2018-11" db="EMBL/GenBank/DDBJ databases">
        <authorList>
            <consortium name="Pathogen Informatics"/>
        </authorList>
    </citation>
    <scope>NUCLEOTIDE SEQUENCE [LARGE SCALE GENOMIC DNA]</scope>
</reference>
<dbReference type="PROSITE" id="PS00061">
    <property type="entry name" value="ADH_SHORT"/>
    <property type="match status" value="1"/>
</dbReference>
<evidence type="ECO:0000313" key="11">
    <source>
        <dbReference type="Proteomes" id="UP000271098"/>
    </source>
</evidence>